<dbReference type="SUPFAM" id="SSF110849">
    <property type="entry name" value="ParB/Sulfiredoxin"/>
    <property type="match status" value="1"/>
</dbReference>
<evidence type="ECO:0000313" key="2">
    <source>
        <dbReference type="Proteomes" id="UP000220341"/>
    </source>
</evidence>
<reference evidence="1 2" key="1">
    <citation type="submission" date="2017-09" db="EMBL/GenBank/DDBJ databases">
        <title>Large-scale bioinformatics analysis of Bacillus genomes uncovers conserved roles of natural products in bacterial physiology.</title>
        <authorList>
            <consortium name="Agbiome Team Llc"/>
            <person name="Bleich R.M."/>
            <person name="Kirk G.J."/>
            <person name="Santa Maria K.C."/>
            <person name="Allen S.E."/>
            <person name="Farag S."/>
            <person name="Shank E.A."/>
            <person name="Bowers A."/>
        </authorList>
    </citation>
    <scope>NUCLEOTIDE SEQUENCE [LARGE SCALE GENOMIC DNA]</scope>
    <source>
        <strain evidence="1 2">AFS003013</strain>
    </source>
</reference>
<comment type="caution">
    <text evidence="1">The sequence shown here is derived from an EMBL/GenBank/DDBJ whole genome shotgun (WGS) entry which is preliminary data.</text>
</comment>
<name>A0AAE5P727_PRIMG</name>
<accession>A0AAE5P727</accession>
<dbReference type="RefSeq" id="WP_064471666.1">
    <property type="nucleotide sequence ID" value="NZ_JBHVSP010000001.1"/>
</dbReference>
<proteinExistence type="predicted"/>
<organism evidence="1 2">
    <name type="scientific">Priestia megaterium</name>
    <name type="common">Bacillus megaterium</name>
    <dbReference type="NCBI Taxonomy" id="1404"/>
    <lineage>
        <taxon>Bacteria</taxon>
        <taxon>Bacillati</taxon>
        <taxon>Bacillota</taxon>
        <taxon>Bacilli</taxon>
        <taxon>Bacillales</taxon>
        <taxon>Bacillaceae</taxon>
        <taxon>Priestia</taxon>
    </lineage>
</organism>
<protein>
    <submittedName>
        <fullName evidence="1">Uncharacterized protein</fullName>
    </submittedName>
</protein>
<dbReference type="InterPro" id="IPR036086">
    <property type="entry name" value="ParB/Sulfiredoxin_sf"/>
</dbReference>
<dbReference type="AlphaFoldDB" id="A0AAE5P727"/>
<gene>
    <name evidence="1" type="ORF">CN497_06660</name>
</gene>
<sequence>MISVIEYTGWQFYDDYTEIYGRNYLTHHVGSMLVPVSRIKGLTHDNVLSEEKLSRLLKSIETHGYVTTGSSHMDINLTLFPNGEFCVGNGGNHRPYLAKKLGITIIRAIVDVCIPLDLLTDEQILHFESLNPYDLPNNPELKDVAYALELMPSQQLAKQTIIHIR</sequence>
<evidence type="ECO:0000313" key="1">
    <source>
        <dbReference type="EMBL" id="PES40397.1"/>
    </source>
</evidence>
<dbReference type="EMBL" id="NTYW01000006">
    <property type="protein sequence ID" value="PES40397.1"/>
    <property type="molecule type" value="Genomic_DNA"/>
</dbReference>
<dbReference type="Proteomes" id="UP000220341">
    <property type="component" value="Unassembled WGS sequence"/>
</dbReference>